<evidence type="ECO:0000313" key="3">
    <source>
        <dbReference type="Proteomes" id="UP000324222"/>
    </source>
</evidence>
<proteinExistence type="predicted"/>
<gene>
    <name evidence="2" type="ORF">E2C01_026658</name>
</gene>
<reference evidence="2 3" key="1">
    <citation type="submission" date="2019-05" db="EMBL/GenBank/DDBJ databases">
        <title>Another draft genome of Portunus trituberculatus and its Hox gene families provides insights of decapod evolution.</title>
        <authorList>
            <person name="Jeong J.-H."/>
            <person name="Song I."/>
            <person name="Kim S."/>
            <person name="Choi T."/>
            <person name="Kim D."/>
            <person name="Ryu S."/>
            <person name="Kim W."/>
        </authorList>
    </citation>
    <scope>NUCLEOTIDE SEQUENCE [LARGE SCALE GENOMIC DNA]</scope>
    <source>
        <tissue evidence="2">Muscle</tissue>
    </source>
</reference>
<sequence>MANLPAVYVTDYDLDPNQKEPYWDSFYIFTVGRVSGCAGAARWRGSAESDPQAALTNTCKSSPIETLLTPQPVTSMASENSRGEGAECLRIDM</sequence>
<evidence type="ECO:0000256" key="1">
    <source>
        <dbReference type="SAM" id="MobiDB-lite"/>
    </source>
</evidence>
<protein>
    <submittedName>
        <fullName evidence="2">Uncharacterized protein</fullName>
    </submittedName>
</protein>
<evidence type="ECO:0000313" key="2">
    <source>
        <dbReference type="EMBL" id="MPC33314.1"/>
    </source>
</evidence>
<organism evidence="2 3">
    <name type="scientific">Portunus trituberculatus</name>
    <name type="common">Swimming crab</name>
    <name type="synonym">Neptunus trituberculatus</name>
    <dbReference type="NCBI Taxonomy" id="210409"/>
    <lineage>
        <taxon>Eukaryota</taxon>
        <taxon>Metazoa</taxon>
        <taxon>Ecdysozoa</taxon>
        <taxon>Arthropoda</taxon>
        <taxon>Crustacea</taxon>
        <taxon>Multicrustacea</taxon>
        <taxon>Malacostraca</taxon>
        <taxon>Eumalacostraca</taxon>
        <taxon>Eucarida</taxon>
        <taxon>Decapoda</taxon>
        <taxon>Pleocyemata</taxon>
        <taxon>Brachyura</taxon>
        <taxon>Eubrachyura</taxon>
        <taxon>Portunoidea</taxon>
        <taxon>Portunidae</taxon>
        <taxon>Portuninae</taxon>
        <taxon>Portunus</taxon>
    </lineage>
</organism>
<keyword evidence="3" id="KW-1185">Reference proteome</keyword>
<dbReference type="AlphaFoldDB" id="A0A5B7ELK7"/>
<comment type="caution">
    <text evidence="2">The sequence shown here is derived from an EMBL/GenBank/DDBJ whole genome shotgun (WGS) entry which is preliminary data.</text>
</comment>
<dbReference type="EMBL" id="VSRR010002805">
    <property type="protein sequence ID" value="MPC33314.1"/>
    <property type="molecule type" value="Genomic_DNA"/>
</dbReference>
<feature type="region of interest" description="Disordered" evidence="1">
    <location>
        <begin position="73"/>
        <end position="93"/>
    </location>
</feature>
<dbReference type="Proteomes" id="UP000324222">
    <property type="component" value="Unassembled WGS sequence"/>
</dbReference>
<name>A0A5B7ELK7_PORTR</name>
<accession>A0A5B7ELK7</accession>
<feature type="compositionally biased region" description="Basic and acidic residues" evidence="1">
    <location>
        <begin position="81"/>
        <end position="93"/>
    </location>
</feature>